<protein>
    <submittedName>
        <fullName evidence="1">Uncharacterized protein</fullName>
    </submittedName>
</protein>
<accession>A0A1M6LDR7</accession>
<organism evidence="1 2">
    <name type="scientific">Bradyrhizobium lablabi</name>
    <dbReference type="NCBI Taxonomy" id="722472"/>
    <lineage>
        <taxon>Bacteria</taxon>
        <taxon>Pseudomonadati</taxon>
        <taxon>Pseudomonadota</taxon>
        <taxon>Alphaproteobacteria</taxon>
        <taxon>Hyphomicrobiales</taxon>
        <taxon>Nitrobacteraceae</taxon>
        <taxon>Bradyrhizobium</taxon>
    </lineage>
</organism>
<dbReference type="RefSeq" id="WP_154071151.1">
    <property type="nucleotide sequence ID" value="NZ_LT670844.1"/>
</dbReference>
<dbReference type="Proteomes" id="UP000189935">
    <property type="component" value="Chromosome I"/>
</dbReference>
<dbReference type="EMBL" id="LT670844">
    <property type="protein sequence ID" value="SHJ69350.1"/>
    <property type="molecule type" value="Genomic_DNA"/>
</dbReference>
<gene>
    <name evidence="1" type="ORF">SAMN05444159_1249</name>
</gene>
<evidence type="ECO:0000313" key="2">
    <source>
        <dbReference type="Proteomes" id="UP000189935"/>
    </source>
</evidence>
<evidence type="ECO:0000313" key="1">
    <source>
        <dbReference type="EMBL" id="SHJ69350.1"/>
    </source>
</evidence>
<dbReference type="AlphaFoldDB" id="A0A1M6LDR7"/>
<reference evidence="1 2" key="1">
    <citation type="submission" date="2016-11" db="EMBL/GenBank/DDBJ databases">
        <authorList>
            <person name="Jaros S."/>
            <person name="Januszkiewicz K."/>
            <person name="Wedrychowicz H."/>
        </authorList>
    </citation>
    <scope>NUCLEOTIDE SEQUENCE [LARGE SCALE GENOMIC DNA]</scope>
    <source>
        <strain evidence="1 2">GAS499</strain>
    </source>
</reference>
<name>A0A1M6LDR7_9BRAD</name>
<sequence>MASSAQYVGTPQVWAGSMSTANTARDGTGTTTTLVTGAAAPGTRIDKIRFVGVGTVTGGMVRVFLNNGTSKFLLREVAVQATTPSATVEGWAYDLTFGDGLVLPSASWSVLVATNNAETFNAFAYGGNL</sequence>
<proteinExistence type="predicted"/>